<organism evidence="2 3">
    <name type="scientific">Hymenobacter polaris</name>
    <dbReference type="NCBI Taxonomy" id="2682546"/>
    <lineage>
        <taxon>Bacteria</taxon>
        <taxon>Pseudomonadati</taxon>
        <taxon>Bacteroidota</taxon>
        <taxon>Cytophagia</taxon>
        <taxon>Cytophagales</taxon>
        <taxon>Hymenobacteraceae</taxon>
        <taxon>Hymenobacter</taxon>
    </lineage>
</organism>
<dbReference type="InterPro" id="IPR010869">
    <property type="entry name" value="DUF1501"/>
</dbReference>
<proteinExistence type="predicted"/>
<protein>
    <submittedName>
        <fullName evidence="2">DUF1501 domain-containing protein</fullName>
    </submittedName>
</protein>
<sequence>MQRRQFLHASALASTLLLVPKFLHALDRPKNQLAARLRDAPGDKARRLIVVQLGGGNDGLNTIIPYRNDLYYKARPTLALREADGLLPLSDELALHPAMRGLKGLFDQGQLAVCNAVGYPNPDRSHFRSMDIWQSGSGSGQTLSTGWLGRYLDTTCQGGAPAYQALEIDDTLSLALKGAQRNGLALKNPGKFHQLTQNRFLSQVSQEQHVAPAGSALDYLYKTMAETASAADYLYDKSKIHQSTATYPNTDFGKNLKTTAELINSGVESRVYYLALSGFDTHVGQHGRQAQLLGQLSDGLAALAADLQQSHEWENTLVLVFSEFGRRVSQNASNGTDHGTANNVLLLSGALRKPGLLNQPASLADLDQGDLRYQLDFRSLYASILTDWLGADDQLVLGPGIEKLAGLV</sequence>
<dbReference type="EMBL" id="JABBGH010000003">
    <property type="protein sequence ID" value="NML67167.1"/>
    <property type="molecule type" value="Genomic_DNA"/>
</dbReference>
<dbReference type="Pfam" id="PF07394">
    <property type="entry name" value="DUF1501"/>
    <property type="match status" value="1"/>
</dbReference>
<reference evidence="2 3" key="1">
    <citation type="submission" date="2020-04" db="EMBL/GenBank/DDBJ databases">
        <title>Hymenobacter polaris sp. nov., isolated from Arctic soil.</title>
        <authorList>
            <person name="Dahal R.H."/>
        </authorList>
    </citation>
    <scope>NUCLEOTIDE SEQUENCE [LARGE SCALE GENOMIC DNA]</scope>
    <source>
        <strain evidence="2 3">RP-2-7</strain>
    </source>
</reference>
<feature type="chain" id="PRO_5030849065" evidence="1">
    <location>
        <begin position="26"/>
        <end position="408"/>
    </location>
</feature>
<dbReference type="PANTHER" id="PTHR43737:SF1">
    <property type="entry name" value="DUF1501 DOMAIN-CONTAINING PROTEIN"/>
    <property type="match status" value="1"/>
</dbReference>
<evidence type="ECO:0000256" key="1">
    <source>
        <dbReference type="SAM" id="SignalP"/>
    </source>
</evidence>
<evidence type="ECO:0000313" key="2">
    <source>
        <dbReference type="EMBL" id="NML67167.1"/>
    </source>
</evidence>
<comment type="caution">
    <text evidence="2">The sequence shown here is derived from an EMBL/GenBank/DDBJ whole genome shotgun (WGS) entry which is preliminary data.</text>
</comment>
<feature type="signal peptide" evidence="1">
    <location>
        <begin position="1"/>
        <end position="25"/>
    </location>
</feature>
<dbReference type="PANTHER" id="PTHR43737">
    <property type="entry name" value="BLL7424 PROTEIN"/>
    <property type="match status" value="1"/>
</dbReference>
<evidence type="ECO:0000313" key="3">
    <source>
        <dbReference type="Proteomes" id="UP000559626"/>
    </source>
</evidence>
<keyword evidence="1" id="KW-0732">Signal</keyword>
<name>A0A7Y0FNP0_9BACT</name>
<dbReference type="Proteomes" id="UP000559626">
    <property type="component" value="Unassembled WGS sequence"/>
</dbReference>
<dbReference type="SUPFAM" id="SSF53649">
    <property type="entry name" value="Alkaline phosphatase-like"/>
    <property type="match status" value="1"/>
</dbReference>
<gene>
    <name evidence="2" type="ORF">HHL22_18335</name>
</gene>
<accession>A0A7Y0FNP0</accession>
<dbReference type="InterPro" id="IPR017850">
    <property type="entry name" value="Alkaline_phosphatase_core_sf"/>
</dbReference>
<keyword evidence="3" id="KW-1185">Reference proteome</keyword>
<dbReference type="AlphaFoldDB" id="A0A7Y0FNP0"/>
<dbReference type="RefSeq" id="WP_169532850.1">
    <property type="nucleotide sequence ID" value="NZ_JABBGH010000003.1"/>
</dbReference>